<protein>
    <recommendedName>
        <fullName evidence="3">MerR family transcriptional regulator</fullName>
    </recommendedName>
</protein>
<organism evidence="1 2">
    <name type="scientific">Zoogloea oleivorans</name>
    <dbReference type="NCBI Taxonomy" id="1552750"/>
    <lineage>
        <taxon>Bacteria</taxon>
        <taxon>Pseudomonadati</taxon>
        <taxon>Pseudomonadota</taxon>
        <taxon>Betaproteobacteria</taxon>
        <taxon>Rhodocyclales</taxon>
        <taxon>Zoogloeaceae</taxon>
        <taxon>Zoogloea</taxon>
    </lineage>
</organism>
<reference evidence="1 2" key="1">
    <citation type="submission" date="2019-01" db="EMBL/GenBank/DDBJ databases">
        <title>Zoogloea oleivorans genome sequencing and assembly.</title>
        <authorList>
            <person name="Tancsics A."/>
            <person name="Farkas M."/>
            <person name="Kriszt B."/>
            <person name="Maroti G."/>
            <person name="Horvath B."/>
        </authorList>
    </citation>
    <scope>NUCLEOTIDE SEQUENCE [LARGE SCALE GENOMIC DNA]</scope>
    <source>
        <strain evidence="1 2">Buc</strain>
    </source>
</reference>
<evidence type="ECO:0000313" key="2">
    <source>
        <dbReference type="Proteomes" id="UP000389128"/>
    </source>
</evidence>
<name>A0A6C2CNJ9_9RHOO</name>
<dbReference type="RefSeq" id="WP_148580084.1">
    <property type="nucleotide sequence ID" value="NZ_SDKK01000015.1"/>
</dbReference>
<dbReference type="OrthoDB" id="8776701at2"/>
<sequence length="104" mass="11302">MSTQFAEPAGQDDGQVCHIEYLAEVSGLSTDEIEDLVSIGLIAPADDAVRPPAFGLCCVLTVKTARRLRDDFQLDRHGVALALTLVQQIRELRAELKALQARLG</sequence>
<gene>
    <name evidence="1" type="ORF">ETQ85_15980</name>
</gene>
<dbReference type="EMBL" id="SDKK01000015">
    <property type="protein sequence ID" value="TYC54952.1"/>
    <property type="molecule type" value="Genomic_DNA"/>
</dbReference>
<proteinExistence type="predicted"/>
<dbReference type="Pfam" id="PF13591">
    <property type="entry name" value="MerR_2"/>
    <property type="match status" value="1"/>
</dbReference>
<evidence type="ECO:0008006" key="3">
    <source>
        <dbReference type="Google" id="ProtNLM"/>
    </source>
</evidence>
<dbReference type="Gene3D" id="1.10.1660.10">
    <property type="match status" value="1"/>
</dbReference>
<evidence type="ECO:0000313" key="1">
    <source>
        <dbReference type="EMBL" id="TYC54952.1"/>
    </source>
</evidence>
<dbReference type="Proteomes" id="UP000389128">
    <property type="component" value="Unassembled WGS sequence"/>
</dbReference>
<accession>A0A6C2CNJ9</accession>
<dbReference type="AlphaFoldDB" id="A0A6C2CNJ9"/>
<comment type="caution">
    <text evidence="1">The sequence shown here is derived from an EMBL/GenBank/DDBJ whole genome shotgun (WGS) entry which is preliminary data.</text>
</comment>
<keyword evidence="2" id="KW-1185">Reference proteome</keyword>